<dbReference type="EMBL" id="LT629732">
    <property type="protein sequence ID" value="SDT18175.1"/>
    <property type="molecule type" value="Genomic_DNA"/>
</dbReference>
<accession>A0A1H1Y9W1</accession>
<dbReference type="InterPro" id="IPR006016">
    <property type="entry name" value="UspA"/>
</dbReference>
<dbReference type="Proteomes" id="UP000198983">
    <property type="component" value="Chromosome I"/>
</dbReference>
<proteinExistence type="predicted"/>
<dbReference type="STRING" id="117157.SAMN04489717_5373"/>
<reference evidence="3 4" key="1">
    <citation type="submission" date="2016-10" db="EMBL/GenBank/DDBJ databases">
        <authorList>
            <person name="de Groot N.N."/>
        </authorList>
    </citation>
    <scope>NUCLEOTIDE SEQUENCE [LARGE SCALE GENOMIC DNA]</scope>
    <source>
        <strain evidence="3 4">DSM 22024</strain>
    </source>
</reference>
<evidence type="ECO:0000313" key="3">
    <source>
        <dbReference type="EMBL" id="SDT18175.1"/>
    </source>
</evidence>
<dbReference type="OrthoDB" id="4867015at2"/>
<feature type="compositionally biased region" description="Low complexity" evidence="1">
    <location>
        <begin position="352"/>
        <end position="363"/>
    </location>
</feature>
<gene>
    <name evidence="3" type="ORF">SAMN04489717_5373</name>
</gene>
<dbReference type="AlphaFoldDB" id="A0A1H1Y9W1"/>
<feature type="region of interest" description="Disordered" evidence="1">
    <location>
        <begin position="49"/>
        <end position="84"/>
    </location>
</feature>
<evidence type="ECO:0000259" key="2">
    <source>
        <dbReference type="Pfam" id="PF00582"/>
    </source>
</evidence>
<feature type="region of interest" description="Disordered" evidence="1">
    <location>
        <begin position="348"/>
        <end position="372"/>
    </location>
</feature>
<sequence>MTGRQPRPARAVVVTFDGVALANPALHWAAREAVLRQLPLVVVQAYGERSRTDRRPADGPLASEFGPDDGQGAVDDDEGGTPTTRERAWRLADAAVATAVAVQPTLQAYAWAAAGPLPDVLGQAVADPTLVVVGTRGRGVLLAFLRGAHRAGREGRPVPPVVLVRQDSRPPRPLPVGLSGVPVGDGHLLDGLDGHVVVGVDGGASTRAVVGFGFDVAARRGARLLAVPVPPRGDKWWTRALDTHVHGVSAPGFDAVEALLAPHLSAYPDVEVTVAPGDGTVAGPLRIARPPDLLVVGSRDAGVSGILGSTLGCTAINRARCPVALVPVPAGDLVADRRGGRAGARIRVPQARRPSVRPTGRPTTRPREEALR</sequence>
<dbReference type="InterPro" id="IPR014729">
    <property type="entry name" value="Rossmann-like_a/b/a_fold"/>
</dbReference>
<feature type="domain" description="UspA" evidence="2">
    <location>
        <begin position="195"/>
        <end position="327"/>
    </location>
</feature>
<evidence type="ECO:0000256" key="1">
    <source>
        <dbReference type="SAM" id="MobiDB-lite"/>
    </source>
</evidence>
<dbReference type="Gene3D" id="3.40.50.620">
    <property type="entry name" value="HUPs"/>
    <property type="match status" value="2"/>
</dbReference>
<dbReference type="Pfam" id="PF00582">
    <property type="entry name" value="Usp"/>
    <property type="match status" value="1"/>
</dbReference>
<evidence type="ECO:0000313" key="4">
    <source>
        <dbReference type="Proteomes" id="UP000198983"/>
    </source>
</evidence>
<protein>
    <submittedName>
        <fullName evidence="3">Universal stress protein family protein</fullName>
    </submittedName>
</protein>
<name>A0A1H1Y9W1_9ACTN</name>
<dbReference type="SUPFAM" id="SSF52402">
    <property type="entry name" value="Adenine nucleotide alpha hydrolases-like"/>
    <property type="match status" value="2"/>
</dbReference>
<organism evidence="3 4">
    <name type="scientific">Actinopolymorpha singaporensis</name>
    <dbReference type="NCBI Taxonomy" id="117157"/>
    <lineage>
        <taxon>Bacteria</taxon>
        <taxon>Bacillati</taxon>
        <taxon>Actinomycetota</taxon>
        <taxon>Actinomycetes</taxon>
        <taxon>Propionibacteriales</taxon>
        <taxon>Actinopolymorphaceae</taxon>
        <taxon>Actinopolymorpha</taxon>
    </lineage>
</organism>
<dbReference type="RefSeq" id="WP_092656282.1">
    <property type="nucleotide sequence ID" value="NZ_LT629732.1"/>
</dbReference>
<keyword evidence="4" id="KW-1185">Reference proteome</keyword>